<dbReference type="GO" id="GO:0005524">
    <property type="term" value="F:ATP binding"/>
    <property type="evidence" value="ECO:0007669"/>
    <property type="project" value="UniProtKB-UniRule"/>
</dbReference>
<dbReference type="PANTHER" id="PTHR48013:SF9">
    <property type="entry name" value="DUAL SPECIFICITY MITOGEN-ACTIVATED PROTEIN KINASE KINASE 5"/>
    <property type="match status" value="1"/>
</dbReference>
<dbReference type="InterPro" id="IPR008271">
    <property type="entry name" value="Ser/Thr_kinase_AS"/>
</dbReference>
<dbReference type="CDD" id="cd06623">
    <property type="entry name" value="PKc_MAPKK_plant_like"/>
    <property type="match status" value="1"/>
</dbReference>
<dbReference type="Gene3D" id="3.10.450.50">
    <property type="match status" value="1"/>
</dbReference>
<dbReference type="PROSITE" id="PS00107">
    <property type="entry name" value="PROTEIN_KINASE_ATP"/>
    <property type="match status" value="1"/>
</dbReference>
<dbReference type="InterPro" id="IPR011009">
    <property type="entry name" value="Kinase-like_dom_sf"/>
</dbReference>
<keyword evidence="1" id="KW-0723">Serine/threonine-protein kinase</keyword>
<evidence type="ECO:0000256" key="5">
    <source>
        <dbReference type="ARBA" id="ARBA00022840"/>
    </source>
</evidence>
<sequence>MRCPPQEPRGLLLLVKQIKGGEYKAGVAVTSPFLISLVRRSCSWKNSYVVGFRNNLAVGIGTLHVLETCFAITTTLSLVEESGGGQLLKEFIWLVSDDGNVNLLSRSYGVYNINEQGLQKRPAVIGSETETGEKTYCCASHEMHVFGTIGCGASSVVQRAIKVPIHRILALKRINVFEKEKRQQLLNEIRTLCEASNYSGLVEFHGAFYTPESGQISIALEYVDGGSFADILKFQKVIPEDVLSCMSLNYLHGVRRLVHRDIKPANLLVSLKGETKVTDFGVSAGLDNSVAMCATFVGTVTYMSPERIRNETYSYAADIWSLGLTILECGSGKFPYSANEGPANLMLQILYDPSPTPPRDSFSPEFCSFVDACLQKDSDARPTAEQAREPYIFLMNAAILLLSHPFIRKYENARVNLREYVRSVFDPTQKLKEIADMLSVHYYLLFDGPDELWQHMRTFYTENSSFRNKGVTFYAHQQDLKALRALSLLVSFSGKDYVGQNDIFTTLSDIRRKLAGHRPQEKIVHVVEKLQCRPHEQDGVAIRASGSFILGNHFLICGDGVQAQGMPSIQEAPPDVDRKRVGTFYEQFIMEPGTSIGSFLIAKQELYILQA</sequence>
<dbReference type="EMBL" id="JACMSC010000020">
    <property type="protein sequence ID" value="KAG6471754.1"/>
    <property type="molecule type" value="Genomic_DNA"/>
</dbReference>
<dbReference type="SMART" id="SM00220">
    <property type="entry name" value="S_TKc"/>
    <property type="match status" value="1"/>
</dbReference>
<dbReference type="InterPro" id="IPR017441">
    <property type="entry name" value="Protein_kinase_ATP_BS"/>
</dbReference>
<evidence type="ECO:0000259" key="13">
    <source>
        <dbReference type="PROSITE" id="PS50177"/>
    </source>
</evidence>
<dbReference type="FunFam" id="1.10.510.10:FF:000432">
    <property type="entry name" value="mitogen-activated protein kinase kinase 3"/>
    <property type="match status" value="1"/>
</dbReference>
<dbReference type="Proteomes" id="UP000734854">
    <property type="component" value="Unassembled WGS sequence"/>
</dbReference>
<evidence type="ECO:0000259" key="12">
    <source>
        <dbReference type="PROSITE" id="PS50011"/>
    </source>
</evidence>
<evidence type="ECO:0000256" key="8">
    <source>
        <dbReference type="ARBA" id="ARBA00049014"/>
    </source>
</evidence>
<evidence type="ECO:0000256" key="4">
    <source>
        <dbReference type="ARBA" id="ARBA00022777"/>
    </source>
</evidence>
<dbReference type="PANTHER" id="PTHR48013">
    <property type="entry name" value="DUAL SPECIFICITY MITOGEN-ACTIVATED PROTEIN KINASE KINASE 5-RELATED"/>
    <property type="match status" value="1"/>
</dbReference>
<dbReference type="AlphaFoldDB" id="A0A8J5EV11"/>
<evidence type="ECO:0000256" key="3">
    <source>
        <dbReference type="ARBA" id="ARBA00022741"/>
    </source>
</evidence>
<gene>
    <name evidence="14" type="ORF">ZIOFF_069200</name>
</gene>
<dbReference type="InterPro" id="IPR000719">
    <property type="entry name" value="Prot_kinase_dom"/>
</dbReference>
<proteinExistence type="inferred from homology"/>
<evidence type="ECO:0000256" key="11">
    <source>
        <dbReference type="PROSITE-ProRule" id="PRU10141"/>
    </source>
</evidence>
<protein>
    <recommendedName>
        <fullName evidence="7">mitogen-activated protein kinase kinase</fullName>
        <ecNumber evidence="7">2.7.12.2</ecNumber>
    </recommendedName>
</protein>
<dbReference type="FunFam" id="3.10.450.50:FF:000012">
    <property type="entry name" value="Mitogen-activated protein kinase kinase 3"/>
    <property type="match status" value="1"/>
</dbReference>
<dbReference type="GO" id="GO:0051707">
    <property type="term" value="P:response to other organism"/>
    <property type="evidence" value="ECO:0007669"/>
    <property type="project" value="UniProtKB-ARBA"/>
</dbReference>
<dbReference type="Gene3D" id="3.30.200.20">
    <property type="entry name" value="Phosphorylase Kinase, domain 1"/>
    <property type="match status" value="1"/>
</dbReference>
<name>A0A8J5EV11_ZINOF</name>
<evidence type="ECO:0000256" key="2">
    <source>
        <dbReference type="ARBA" id="ARBA00022679"/>
    </source>
</evidence>
<dbReference type="PROSITE" id="PS50177">
    <property type="entry name" value="NTF2_DOMAIN"/>
    <property type="match status" value="1"/>
</dbReference>
<feature type="binding site" evidence="11">
    <location>
        <position position="172"/>
    </location>
    <ligand>
        <name>ATP</name>
        <dbReference type="ChEBI" id="CHEBI:30616"/>
    </ligand>
</feature>
<dbReference type="GO" id="GO:0004674">
    <property type="term" value="F:protein serine/threonine kinase activity"/>
    <property type="evidence" value="ECO:0007669"/>
    <property type="project" value="UniProtKB-KW"/>
</dbReference>
<evidence type="ECO:0000313" key="15">
    <source>
        <dbReference type="Proteomes" id="UP000734854"/>
    </source>
</evidence>
<evidence type="ECO:0000256" key="9">
    <source>
        <dbReference type="ARBA" id="ARBA00049299"/>
    </source>
</evidence>
<keyword evidence="3 11" id="KW-0547">Nucleotide-binding</keyword>
<dbReference type="EC" id="2.7.12.2" evidence="7"/>
<comment type="catalytic activity">
    <reaction evidence="8">
        <text>L-seryl-[protein] + ATP = O-phospho-L-seryl-[protein] + ADP + H(+)</text>
        <dbReference type="Rhea" id="RHEA:17989"/>
        <dbReference type="Rhea" id="RHEA-COMP:9863"/>
        <dbReference type="Rhea" id="RHEA-COMP:11604"/>
        <dbReference type="ChEBI" id="CHEBI:15378"/>
        <dbReference type="ChEBI" id="CHEBI:29999"/>
        <dbReference type="ChEBI" id="CHEBI:30616"/>
        <dbReference type="ChEBI" id="CHEBI:83421"/>
        <dbReference type="ChEBI" id="CHEBI:456216"/>
        <dbReference type="EC" id="2.7.12.2"/>
    </reaction>
</comment>
<dbReference type="SUPFAM" id="SSF56112">
    <property type="entry name" value="Protein kinase-like (PK-like)"/>
    <property type="match status" value="1"/>
</dbReference>
<evidence type="ECO:0000256" key="10">
    <source>
        <dbReference type="ARBA" id="ARBA00051693"/>
    </source>
</evidence>
<accession>A0A8J5EV11</accession>
<dbReference type="PROSITE" id="PS50011">
    <property type="entry name" value="PROTEIN_KINASE_DOM"/>
    <property type="match status" value="1"/>
</dbReference>
<dbReference type="InterPro" id="IPR032710">
    <property type="entry name" value="NTF2-like_dom_sf"/>
</dbReference>
<evidence type="ECO:0000256" key="1">
    <source>
        <dbReference type="ARBA" id="ARBA00022527"/>
    </source>
</evidence>
<evidence type="ECO:0000313" key="14">
    <source>
        <dbReference type="EMBL" id="KAG6471754.1"/>
    </source>
</evidence>
<keyword evidence="5 11" id="KW-0067">ATP-binding</keyword>
<dbReference type="InterPro" id="IPR018222">
    <property type="entry name" value="Nuclear_transport_factor_2_euk"/>
</dbReference>
<dbReference type="FunFam" id="3.30.200.20:FF:000480">
    <property type="entry name" value="Mitogen-activated protein kinase kinase 3"/>
    <property type="match status" value="1"/>
</dbReference>
<comment type="caution">
    <text evidence="14">The sequence shown here is derived from an EMBL/GenBank/DDBJ whole genome shotgun (WGS) entry which is preliminary data.</text>
</comment>
<organism evidence="14 15">
    <name type="scientific">Zingiber officinale</name>
    <name type="common">Ginger</name>
    <name type="synonym">Amomum zingiber</name>
    <dbReference type="NCBI Taxonomy" id="94328"/>
    <lineage>
        <taxon>Eukaryota</taxon>
        <taxon>Viridiplantae</taxon>
        <taxon>Streptophyta</taxon>
        <taxon>Embryophyta</taxon>
        <taxon>Tracheophyta</taxon>
        <taxon>Spermatophyta</taxon>
        <taxon>Magnoliopsida</taxon>
        <taxon>Liliopsida</taxon>
        <taxon>Zingiberales</taxon>
        <taxon>Zingiberaceae</taxon>
        <taxon>Zingiber</taxon>
    </lineage>
</organism>
<comment type="catalytic activity">
    <reaction evidence="10">
        <text>L-tyrosyl-[protein] + ATP = O-phospho-L-tyrosyl-[protein] + ADP + H(+)</text>
        <dbReference type="Rhea" id="RHEA:10596"/>
        <dbReference type="Rhea" id="RHEA-COMP:10136"/>
        <dbReference type="Rhea" id="RHEA-COMP:20101"/>
        <dbReference type="ChEBI" id="CHEBI:15378"/>
        <dbReference type="ChEBI" id="CHEBI:30616"/>
        <dbReference type="ChEBI" id="CHEBI:46858"/>
        <dbReference type="ChEBI" id="CHEBI:61978"/>
        <dbReference type="ChEBI" id="CHEBI:456216"/>
        <dbReference type="EC" id="2.7.12.2"/>
    </reaction>
</comment>
<keyword evidence="4" id="KW-0418">Kinase</keyword>
<dbReference type="Gene3D" id="1.10.510.10">
    <property type="entry name" value="Transferase(Phosphotransferase) domain 1"/>
    <property type="match status" value="1"/>
</dbReference>
<dbReference type="GO" id="GO:0004708">
    <property type="term" value="F:MAP kinase kinase activity"/>
    <property type="evidence" value="ECO:0007669"/>
    <property type="project" value="UniProtKB-EC"/>
</dbReference>
<evidence type="ECO:0000256" key="7">
    <source>
        <dbReference type="ARBA" id="ARBA00038999"/>
    </source>
</evidence>
<evidence type="ECO:0000256" key="6">
    <source>
        <dbReference type="ARBA" id="ARBA00038035"/>
    </source>
</evidence>
<comment type="catalytic activity">
    <reaction evidence="9">
        <text>L-threonyl-[protein] + ATP = O-phospho-L-threonyl-[protein] + ADP + H(+)</text>
        <dbReference type="Rhea" id="RHEA:46608"/>
        <dbReference type="Rhea" id="RHEA-COMP:11060"/>
        <dbReference type="Rhea" id="RHEA-COMP:11605"/>
        <dbReference type="ChEBI" id="CHEBI:15378"/>
        <dbReference type="ChEBI" id="CHEBI:30013"/>
        <dbReference type="ChEBI" id="CHEBI:30616"/>
        <dbReference type="ChEBI" id="CHEBI:61977"/>
        <dbReference type="ChEBI" id="CHEBI:456216"/>
        <dbReference type="EC" id="2.7.12.2"/>
    </reaction>
</comment>
<keyword evidence="15" id="KW-1185">Reference proteome</keyword>
<keyword evidence="2" id="KW-0808">Transferase</keyword>
<dbReference type="PROSITE" id="PS00108">
    <property type="entry name" value="PROTEIN_KINASE_ST"/>
    <property type="match status" value="1"/>
</dbReference>
<reference evidence="14 15" key="1">
    <citation type="submission" date="2020-08" db="EMBL/GenBank/DDBJ databases">
        <title>Plant Genome Project.</title>
        <authorList>
            <person name="Zhang R.-G."/>
        </authorList>
    </citation>
    <scope>NUCLEOTIDE SEQUENCE [LARGE SCALE GENOMIC DNA]</scope>
    <source>
        <tissue evidence="14">Rhizome</tissue>
    </source>
</reference>
<feature type="domain" description="Protein kinase" evidence="12">
    <location>
        <begin position="143"/>
        <end position="407"/>
    </location>
</feature>
<dbReference type="SUPFAM" id="SSF54427">
    <property type="entry name" value="NTF2-like"/>
    <property type="match status" value="1"/>
</dbReference>
<comment type="similarity">
    <text evidence="6">Belongs to the protein kinase superfamily. STE Ser/Thr protein kinase family. MAP kinase kinase subfamily.</text>
</comment>
<dbReference type="Pfam" id="PF00069">
    <property type="entry name" value="Pkinase"/>
    <property type="match status" value="1"/>
</dbReference>
<feature type="domain" description="NTF2" evidence="13">
    <location>
        <begin position="434"/>
        <end position="608"/>
    </location>
</feature>